<evidence type="ECO:0000256" key="1">
    <source>
        <dbReference type="ARBA" id="ARBA00022722"/>
    </source>
</evidence>
<accession>F0WJN5</accession>
<feature type="domain" description="GAG-pre-integrase" evidence="10">
    <location>
        <begin position="30"/>
        <end position="105"/>
    </location>
</feature>
<dbReference type="GO" id="GO:0015074">
    <property type="term" value="P:DNA integration"/>
    <property type="evidence" value="ECO:0007669"/>
    <property type="project" value="UniProtKB-KW"/>
</dbReference>
<keyword evidence="9" id="KW-0233">DNA recombination</keyword>
<keyword evidence="1" id="KW-0540">Nuclease</keyword>
<evidence type="ECO:0000256" key="8">
    <source>
        <dbReference type="ARBA" id="ARBA00022932"/>
    </source>
</evidence>
<evidence type="ECO:0000259" key="10">
    <source>
        <dbReference type="Pfam" id="PF13976"/>
    </source>
</evidence>
<name>F0WJN5_9STRA</name>
<dbReference type="PANTHER" id="PTHR42648">
    <property type="entry name" value="TRANSPOSASE, PUTATIVE-RELATED"/>
    <property type="match status" value="1"/>
</dbReference>
<keyword evidence="8" id="KW-0548">Nucleotidyltransferase</keyword>
<feature type="domain" description="Retroviral polymerase SH3-like" evidence="11">
    <location>
        <begin position="266"/>
        <end position="318"/>
    </location>
</feature>
<evidence type="ECO:0000256" key="7">
    <source>
        <dbReference type="ARBA" id="ARBA00022918"/>
    </source>
</evidence>
<keyword evidence="4" id="KW-0378">Hydrolase</keyword>
<dbReference type="GO" id="GO:0004519">
    <property type="term" value="F:endonuclease activity"/>
    <property type="evidence" value="ECO:0007669"/>
    <property type="project" value="UniProtKB-KW"/>
</dbReference>
<keyword evidence="2" id="KW-0479">Metal-binding</keyword>
<dbReference type="GO" id="GO:0003964">
    <property type="term" value="F:RNA-directed DNA polymerase activity"/>
    <property type="evidence" value="ECO:0007669"/>
    <property type="project" value="UniProtKB-KW"/>
</dbReference>
<dbReference type="InterPro" id="IPR025724">
    <property type="entry name" value="GAG-pre-integrase_dom"/>
</dbReference>
<dbReference type="InterPro" id="IPR039537">
    <property type="entry name" value="Retrotran_Ty1/copia-like"/>
</dbReference>
<dbReference type="PANTHER" id="PTHR42648:SF11">
    <property type="entry name" value="TRANSPOSON TY4-P GAG-POL POLYPROTEIN"/>
    <property type="match status" value="1"/>
</dbReference>
<dbReference type="InterPro" id="IPR036397">
    <property type="entry name" value="RNaseH_sf"/>
</dbReference>
<proteinExistence type="predicted"/>
<dbReference type="GO" id="GO:0016787">
    <property type="term" value="F:hydrolase activity"/>
    <property type="evidence" value="ECO:0007669"/>
    <property type="project" value="UniProtKB-KW"/>
</dbReference>
<protein>
    <submittedName>
        <fullName evidence="12">Putative polyprotein</fullName>
    </submittedName>
</protein>
<evidence type="ECO:0000259" key="11">
    <source>
        <dbReference type="Pfam" id="PF25597"/>
    </source>
</evidence>
<keyword evidence="7" id="KW-0695">RNA-directed DNA polymerase</keyword>
<dbReference type="EMBL" id="FR824169">
    <property type="protein sequence ID" value="CCA21485.1"/>
    <property type="molecule type" value="Genomic_DNA"/>
</dbReference>
<keyword evidence="3" id="KW-0255">Endonuclease</keyword>
<evidence type="ECO:0000313" key="12">
    <source>
        <dbReference type="EMBL" id="CCA21485.1"/>
    </source>
</evidence>
<evidence type="ECO:0000256" key="2">
    <source>
        <dbReference type="ARBA" id="ARBA00022723"/>
    </source>
</evidence>
<keyword evidence="5" id="KW-0460">Magnesium</keyword>
<dbReference type="GO" id="GO:0046872">
    <property type="term" value="F:metal ion binding"/>
    <property type="evidence" value="ECO:0007669"/>
    <property type="project" value="UniProtKB-KW"/>
</dbReference>
<keyword evidence="8" id="KW-0808">Transferase</keyword>
<dbReference type="InterPro" id="IPR012337">
    <property type="entry name" value="RNaseH-like_sf"/>
</dbReference>
<dbReference type="HOGENOM" id="CLU_641601_0_0_1"/>
<keyword evidence="8" id="KW-0239">DNA-directed DNA polymerase</keyword>
<evidence type="ECO:0000256" key="9">
    <source>
        <dbReference type="ARBA" id="ARBA00023172"/>
    </source>
</evidence>
<dbReference type="Pfam" id="PF25597">
    <property type="entry name" value="SH3_retrovirus"/>
    <property type="match status" value="1"/>
</dbReference>
<dbReference type="Pfam" id="PF13976">
    <property type="entry name" value="gag_pre-integrs"/>
    <property type="match status" value="1"/>
</dbReference>
<sequence length="428" mass="49935">MEEPEDLIWESTSRIEDEEDIIVEFSRKGKLFILQCQTIENANMVDQLKEQVPSVSVDIWHARLGHLHMGKLKQMETCVDGLILKRMSKNEDKDDICERCAYGKSSVETFRKSDYGTIKSKSLLEVIHSDVMGHMHTISRYLMVYFMKQRLQLTTYFIEYKALVQNQFNKKIKCIRTDNGGEYMNSSFAKQNGLAERMNRTITERARSMLYHMHVEPKWSAEAMYIAAYITNRLPCAAHPDKTPFQICFGKRSNVKEMQVFGAIEYAYVDKTRRKKLNKKAFRCMFPGYSDDVKGYRVWNIDSQRVEITRSAQFQKNPKTQYLDVNYNYDKDIPSRNVNRDDDQETVIMMQPVKHTVEPMDVDDAGFNSPIMNETDADMLPVNQEQAIVPRGHILILMDVQYSDQLGPIPSLAVKIHKPWFLMKLRNQ</sequence>
<dbReference type="Gene3D" id="3.30.420.10">
    <property type="entry name" value="Ribonuclease H-like superfamily/Ribonuclease H"/>
    <property type="match status" value="1"/>
</dbReference>
<keyword evidence="6" id="KW-0229">DNA integration</keyword>
<dbReference type="AlphaFoldDB" id="F0WJN5"/>
<gene>
    <name evidence="12" type="primary">AlNc14C124G6760</name>
    <name evidence="12" type="ORF">ALNC14_076280</name>
</gene>
<evidence type="ECO:0000256" key="5">
    <source>
        <dbReference type="ARBA" id="ARBA00022842"/>
    </source>
</evidence>
<reference evidence="12" key="1">
    <citation type="journal article" date="2011" name="PLoS Biol.">
        <title>Gene gain and loss during evolution of obligate parasitism in the white rust pathogen of Arabidopsis thaliana.</title>
        <authorList>
            <person name="Kemen E."/>
            <person name="Gardiner A."/>
            <person name="Schultz-Larsen T."/>
            <person name="Kemen A.C."/>
            <person name="Balmuth A.L."/>
            <person name="Robert-Seilaniantz A."/>
            <person name="Bailey K."/>
            <person name="Holub E."/>
            <person name="Studholme D.J."/>
            <person name="Maclean D."/>
            <person name="Jones J.D."/>
        </authorList>
    </citation>
    <scope>NUCLEOTIDE SEQUENCE</scope>
</reference>
<dbReference type="SUPFAM" id="SSF53098">
    <property type="entry name" value="Ribonuclease H-like"/>
    <property type="match status" value="1"/>
</dbReference>
<reference evidence="12" key="2">
    <citation type="submission" date="2011-02" db="EMBL/GenBank/DDBJ databases">
        <authorList>
            <person name="MacLean D."/>
        </authorList>
    </citation>
    <scope>NUCLEOTIDE SEQUENCE</scope>
</reference>
<organism evidence="12">
    <name type="scientific">Albugo laibachii Nc14</name>
    <dbReference type="NCBI Taxonomy" id="890382"/>
    <lineage>
        <taxon>Eukaryota</taxon>
        <taxon>Sar</taxon>
        <taxon>Stramenopiles</taxon>
        <taxon>Oomycota</taxon>
        <taxon>Peronosporomycetes</taxon>
        <taxon>Albuginales</taxon>
        <taxon>Albuginaceae</taxon>
        <taxon>Albugo</taxon>
    </lineage>
</organism>
<dbReference type="GO" id="GO:0003676">
    <property type="term" value="F:nucleic acid binding"/>
    <property type="evidence" value="ECO:0007669"/>
    <property type="project" value="InterPro"/>
</dbReference>
<evidence type="ECO:0000256" key="4">
    <source>
        <dbReference type="ARBA" id="ARBA00022801"/>
    </source>
</evidence>
<dbReference type="GO" id="GO:0006310">
    <property type="term" value="P:DNA recombination"/>
    <property type="evidence" value="ECO:0007669"/>
    <property type="project" value="UniProtKB-KW"/>
</dbReference>
<evidence type="ECO:0000256" key="6">
    <source>
        <dbReference type="ARBA" id="ARBA00022908"/>
    </source>
</evidence>
<dbReference type="InterPro" id="IPR057670">
    <property type="entry name" value="SH3_retrovirus"/>
</dbReference>
<evidence type="ECO:0000256" key="3">
    <source>
        <dbReference type="ARBA" id="ARBA00022759"/>
    </source>
</evidence>
<dbReference type="GO" id="GO:0003887">
    <property type="term" value="F:DNA-directed DNA polymerase activity"/>
    <property type="evidence" value="ECO:0007669"/>
    <property type="project" value="UniProtKB-KW"/>
</dbReference>